<dbReference type="Proteomes" id="UP001239213">
    <property type="component" value="Unassembled WGS sequence"/>
</dbReference>
<accession>A0AAI9UYP6</accession>
<feature type="transmembrane region" description="Helical" evidence="1">
    <location>
        <begin position="122"/>
        <end position="142"/>
    </location>
</feature>
<keyword evidence="1" id="KW-0472">Membrane</keyword>
<sequence length="170" mass="19300">MHTVWSQVGHRLTSRLNSDAHHLRTTSYAAVVDHIRLPMTENFKKIACNPEGNRWFLSHAKAMLMHSQSCPGHWVSNAHSGGCARYPGIDPLYLLGLQYGDWTLGWYLDNITRATASSNSSIRIGSLFICLFIPFYTVMSLIKAKGDYIALKLYNRIPCPIELIYYPLIK</sequence>
<name>A0AAI9UYP6_9PEZI</name>
<keyword evidence="3" id="KW-1185">Reference proteome</keyword>
<proteinExistence type="predicted"/>
<organism evidence="2 3">
    <name type="scientific">Colletotrichum cuscutae</name>
    <dbReference type="NCBI Taxonomy" id="1209917"/>
    <lineage>
        <taxon>Eukaryota</taxon>
        <taxon>Fungi</taxon>
        <taxon>Dikarya</taxon>
        <taxon>Ascomycota</taxon>
        <taxon>Pezizomycotina</taxon>
        <taxon>Sordariomycetes</taxon>
        <taxon>Hypocreomycetidae</taxon>
        <taxon>Glomerellales</taxon>
        <taxon>Glomerellaceae</taxon>
        <taxon>Colletotrichum</taxon>
        <taxon>Colletotrichum acutatum species complex</taxon>
    </lineage>
</organism>
<evidence type="ECO:0000256" key="1">
    <source>
        <dbReference type="SAM" id="Phobius"/>
    </source>
</evidence>
<gene>
    <name evidence="2" type="ORF">CCUS01_07495</name>
</gene>
<evidence type="ECO:0000313" key="2">
    <source>
        <dbReference type="EMBL" id="KAK1466147.1"/>
    </source>
</evidence>
<dbReference type="AlphaFoldDB" id="A0AAI9UYP6"/>
<keyword evidence="1" id="KW-1133">Transmembrane helix</keyword>
<evidence type="ECO:0000313" key="3">
    <source>
        <dbReference type="Proteomes" id="UP001239213"/>
    </source>
</evidence>
<dbReference type="EMBL" id="MPDP01000261">
    <property type="protein sequence ID" value="KAK1466147.1"/>
    <property type="molecule type" value="Genomic_DNA"/>
</dbReference>
<comment type="caution">
    <text evidence="2">The sequence shown here is derived from an EMBL/GenBank/DDBJ whole genome shotgun (WGS) entry which is preliminary data.</text>
</comment>
<keyword evidence="1" id="KW-0812">Transmembrane</keyword>
<reference evidence="2" key="1">
    <citation type="submission" date="2016-11" db="EMBL/GenBank/DDBJ databases">
        <title>The genome sequence of Colletotrichum cuscutae.</title>
        <authorList>
            <person name="Baroncelli R."/>
        </authorList>
    </citation>
    <scope>NUCLEOTIDE SEQUENCE</scope>
    <source>
        <strain evidence="2">IMI 304802</strain>
    </source>
</reference>
<protein>
    <submittedName>
        <fullName evidence="2">Uncharacterized protein</fullName>
    </submittedName>
</protein>